<dbReference type="Proteomes" id="UP000307440">
    <property type="component" value="Unassembled WGS sequence"/>
</dbReference>
<protein>
    <recommendedName>
        <fullName evidence="4">WD40 repeat-like protein</fullName>
    </recommendedName>
</protein>
<feature type="compositionally biased region" description="Basic and acidic residues" evidence="1">
    <location>
        <begin position="243"/>
        <end position="253"/>
    </location>
</feature>
<evidence type="ECO:0000256" key="1">
    <source>
        <dbReference type="SAM" id="MobiDB-lite"/>
    </source>
</evidence>
<reference evidence="2 3" key="1">
    <citation type="journal article" date="2019" name="Nat. Ecol. Evol.">
        <title>Megaphylogeny resolves global patterns of mushroom evolution.</title>
        <authorList>
            <person name="Varga T."/>
            <person name="Krizsan K."/>
            <person name="Foldi C."/>
            <person name="Dima B."/>
            <person name="Sanchez-Garcia M."/>
            <person name="Sanchez-Ramirez S."/>
            <person name="Szollosi G.J."/>
            <person name="Szarkandi J.G."/>
            <person name="Papp V."/>
            <person name="Albert L."/>
            <person name="Andreopoulos W."/>
            <person name="Angelini C."/>
            <person name="Antonin V."/>
            <person name="Barry K.W."/>
            <person name="Bougher N.L."/>
            <person name="Buchanan P."/>
            <person name="Buyck B."/>
            <person name="Bense V."/>
            <person name="Catcheside P."/>
            <person name="Chovatia M."/>
            <person name="Cooper J."/>
            <person name="Damon W."/>
            <person name="Desjardin D."/>
            <person name="Finy P."/>
            <person name="Geml J."/>
            <person name="Haridas S."/>
            <person name="Hughes K."/>
            <person name="Justo A."/>
            <person name="Karasinski D."/>
            <person name="Kautmanova I."/>
            <person name="Kiss B."/>
            <person name="Kocsube S."/>
            <person name="Kotiranta H."/>
            <person name="LaButti K.M."/>
            <person name="Lechner B.E."/>
            <person name="Liimatainen K."/>
            <person name="Lipzen A."/>
            <person name="Lukacs Z."/>
            <person name="Mihaltcheva S."/>
            <person name="Morgado L.N."/>
            <person name="Niskanen T."/>
            <person name="Noordeloos M.E."/>
            <person name="Ohm R.A."/>
            <person name="Ortiz-Santana B."/>
            <person name="Ovrebo C."/>
            <person name="Racz N."/>
            <person name="Riley R."/>
            <person name="Savchenko A."/>
            <person name="Shiryaev A."/>
            <person name="Soop K."/>
            <person name="Spirin V."/>
            <person name="Szebenyi C."/>
            <person name="Tomsovsky M."/>
            <person name="Tulloss R.E."/>
            <person name="Uehling J."/>
            <person name="Grigoriev I.V."/>
            <person name="Vagvolgyi C."/>
            <person name="Papp T."/>
            <person name="Martin F.M."/>
            <person name="Miettinen O."/>
            <person name="Hibbett D.S."/>
            <person name="Nagy L.G."/>
        </authorList>
    </citation>
    <scope>NUCLEOTIDE SEQUENCE [LARGE SCALE GENOMIC DNA]</scope>
    <source>
        <strain evidence="2 3">CBS 121175</strain>
    </source>
</reference>
<dbReference type="EMBL" id="ML210264">
    <property type="protein sequence ID" value="TFK21584.1"/>
    <property type="molecule type" value="Genomic_DNA"/>
</dbReference>
<name>A0A5C3KMR5_COPMA</name>
<dbReference type="OrthoDB" id="3034442at2759"/>
<proteinExistence type="predicted"/>
<feature type="region of interest" description="Disordered" evidence="1">
    <location>
        <begin position="243"/>
        <end position="264"/>
    </location>
</feature>
<keyword evidence="3" id="KW-1185">Reference proteome</keyword>
<evidence type="ECO:0000313" key="3">
    <source>
        <dbReference type="Proteomes" id="UP000307440"/>
    </source>
</evidence>
<dbReference type="STRING" id="230819.A0A5C3KMR5"/>
<sequence>MVVLVWDISQPSQPRKLCEWGPRGAIFKGLAVNTDPDSPAILVVSFINQASEHHVHVLSLDQEDDTTRLSSLVSFPTNFVPMALAGTRVALSDDRSQTAIWDWSTNEYAILDEDMSAEGSPQRSPHSSLSPWQHNQPAQVVFTFDSILVVRARLLSLFFDPQLSPSGQISSPHTLPPIATFSFGWLDGVSVASRPSLSTASSPPSYHILLRAESDDPWSPSDAHTLDLYTLAFNPEYLLEKERRQNEESDPGHPSRSSTDMPLPYTFPPRFQTRLPTSRGALRCTGLRLGKCGTALWVRPSESIGRTTGLVQFTSFGSDYPMSIPVSGTRRRDKEWLMAAILPGSPLDANPKAGGAACPMLLLPNEDVHDWTCFDYDEASGRIVLGKGDGDAVLLCI</sequence>
<organism evidence="2 3">
    <name type="scientific">Coprinopsis marcescibilis</name>
    <name type="common">Agaric fungus</name>
    <name type="synonym">Psathyrella marcescibilis</name>
    <dbReference type="NCBI Taxonomy" id="230819"/>
    <lineage>
        <taxon>Eukaryota</taxon>
        <taxon>Fungi</taxon>
        <taxon>Dikarya</taxon>
        <taxon>Basidiomycota</taxon>
        <taxon>Agaricomycotina</taxon>
        <taxon>Agaricomycetes</taxon>
        <taxon>Agaricomycetidae</taxon>
        <taxon>Agaricales</taxon>
        <taxon>Agaricineae</taxon>
        <taxon>Psathyrellaceae</taxon>
        <taxon>Coprinopsis</taxon>
    </lineage>
</organism>
<gene>
    <name evidence="2" type="ORF">FA15DRAFT_672449</name>
</gene>
<dbReference type="AlphaFoldDB" id="A0A5C3KMR5"/>
<evidence type="ECO:0008006" key="4">
    <source>
        <dbReference type="Google" id="ProtNLM"/>
    </source>
</evidence>
<evidence type="ECO:0000313" key="2">
    <source>
        <dbReference type="EMBL" id="TFK21584.1"/>
    </source>
</evidence>
<accession>A0A5C3KMR5</accession>